<evidence type="ECO:0000313" key="5">
    <source>
        <dbReference type="Proteomes" id="UP000030854"/>
    </source>
</evidence>
<feature type="domain" description="Transcription factor Iwr1" evidence="3">
    <location>
        <begin position="281"/>
        <end position="349"/>
    </location>
</feature>
<dbReference type="EMBL" id="JNVN01001823">
    <property type="protein sequence ID" value="KHJ32775.1"/>
    <property type="molecule type" value="Genomic_DNA"/>
</dbReference>
<reference evidence="4 5" key="1">
    <citation type="journal article" date="2014" name="BMC Genomics">
        <title>Adaptive genomic structural variation in the grape powdery mildew pathogen, Erysiphe necator.</title>
        <authorList>
            <person name="Jones L."/>
            <person name="Riaz S."/>
            <person name="Morales-Cruz A."/>
            <person name="Amrine K.C."/>
            <person name="McGuire B."/>
            <person name="Gubler W.D."/>
            <person name="Walker M.A."/>
            <person name="Cantu D."/>
        </authorList>
    </citation>
    <scope>NUCLEOTIDE SEQUENCE [LARGE SCALE GENOMIC DNA]</scope>
    <source>
        <strain evidence="5">c</strain>
    </source>
</reference>
<dbReference type="OMA" id="EYWEHFA"/>
<feature type="compositionally biased region" description="Acidic residues" evidence="2">
    <location>
        <begin position="321"/>
        <end position="336"/>
    </location>
</feature>
<feature type="region of interest" description="Disordered" evidence="2">
    <location>
        <begin position="155"/>
        <end position="176"/>
    </location>
</feature>
<organism evidence="4 5">
    <name type="scientific">Uncinula necator</name>
    <name type="common">Grape powdery mildew</name>
    <dbReference type="NCBI Taxonomy" id="52586"/>
    <lineage>
        <taxon>Eukaryota</taxon>
        <taxon>Fungi</taxon>
        <taxon>Dikarya</taxon>
        <taxon>Ascomycota</taxon>
        <taxon>Pezizomycotina</taxon>
        <taxon>Leotiomycetes</taxon>
        <taxon>Erysiphales</taxon>
        <taxon>Erysiphaceae</taxon>
        <taxon>Erysiphe</taxon>
    </lineage>
</organism>
<dbReference type="Proteomes" id="UP000030854">
    <property type="component" value="Unassembled WGS sequence"/>
</dbReference>
<dbReference type="PANTHER" id="PTHR28063">
    <property type="entry name" value="RNA POLYMERASE II NUCLEAR LOCALIZATION PROTEIN IWR1"/>
    <property type="match status" value="1"/>
</dbReference>
<sequence length="410" mass="47561">MILPPEEIKIKRKRTDEPVDILHIQEPLGKKQRCWTDFIFCRQLSHSAATVASATSQNIPNNHAPTLPLPSSSIDQKIKKVEKNDNVTIPRHFHIYHPKVIQTPNSELPSRKRKADTIFVERRVNSIRKPRLEENTLSSSVSSLNPKSNQCMIKNSKLPSDRNHKSPCKVPSPAPLRNVRLPSGDIIPWDVTSQELIAEMQAYTLSEINKKIVESEKERNSDTLAPDASSTTTITERKQDARFKPKAPTLRYKDRHLNKPELETDNGNEIESCESIEDESEDWVVEKYFRVPLEDTQFENHDNHGYLVLDSQAEIEEFFQDDSNSVEENEEDEDENAENHYTADYPDEEIELDDEFDFNAYNYTNDIDEFEIDTISDDEIDEKRKYPWAQKPWIGRQDKLNYDEDTDEDS</sequence>
<evidence type="ECO:0000313" key="4">
    <source>
        <dbReference type="EMBL" id="KHJ32775.1"/>
    </source>
</evidence>
<dbReference type="PANTHER" id="PTHR28063:SF1">
    <property type="entry name" value="RNA POLYMERASE II NUCLEAR LOCALIZATION PROTEIN IWR1"/>
    <property type="match status" value="1"/>
</dbReference>
<dbReference type="InterPro" id="IPR013883">
    <property type="entry name" value="TF_Iwr1_dom"/>
</dbReference>
<evidence type="ECO:0000256" key="2">
    <source>
        <dbReference type="SAM" id="MobiDB-lite"/>
    </source>
</evidence>
<gene>
    <name evidence="4" type="ORF">EV44_g1853</name>
</gene>
<dbReference type="AlphaFoldDB" id="A0A0B1P635"/>
<dbReference type="GO" id="GO:0006606">
    <property type="term" value="P:protein import into nucleus"/>
    <property type="evidence" value="ECO:0007669"/>
    <property type="project" value="InterPro"/>
</dbReference>
<dbReference type="Pfam" id="PF08574">
    <property type="entry name" value="Iwr1"/>
    <property type="match status" value="1"/>
</dbReference>
<name>A0A0B1P635_UNCNE</name>
<feature type="region of interest" description="Disordered" evidence="2">
    <location>
        <begin position="321"/>
        <end position="346"/>
    </location>
</feature>
<evidence type="ECO:0000259" key="3">
    <source>
        <dbReference type="Pfam" id="PF08574"/>
    </source>
</evidence>
<evidence type="ECO:0000256" key="1">
    <source>
        <dbReference type="ARBA" id="ARBA00010218"/>
    </source>
</evidence>
<comment type="caution">
    <text evidence="4">The sequence shown here is derived from an EMBL/GenBank/DDBJ whole genome shotgun (WGS) entry which is preliminary data.</text>
</comment>
<keyword evidence="5" id="KW-1185">Reference proteome</keyword>
<dbReference type="HOGENOM" id="CLU_039754_0_0_1"/>
<feature type="region of interest" description="Disordered" evidence="2">
    <location>
        <begin position="215"/>
        <end position="247"/>
    </location>
</feature>
<dbReference type="InterPro" id="IPR040150">
    <property type="entry name" value="Iwr1"/>
</dbReference>
<dbReference type="GO" id="GO:0005737">
    <property type="term" value="C:cytoplasm"/>
    <property type="evidence" value="ECO:0007669"/>
    <property type="project" value="TreeGrafter"/>
</dbReference>
<comment type="similarity">
    <text evidence="1">Belongs to the IWR1/SLC7A6OS family.</text>
</comment>
<proteinExistence type="inferred from homology"/>
<protein>
    <recommendedName>
        <fullName evidence="3">Transcription factor Iwr1 domain-containing protein</fullName>
    </recommendedName>
</protein>
<accession>A0A0B1P635</accession>